<dbReference type="AlphaFoldDB" id="A0A3Q9JLT4"/>
<dbReference type="NCBIfam" id="TIGR00791">
    <property type="entry name" value="gntP"/>
    <property type="match status" value="1"/>
</dbReference>
<keyword evidence="3" id="KW-1185">Reference proteome</keyword>
<feature type="transmembrane region" description="Helical" evidence="1">
    <location>
        <begin position="29"/>
        <end position="47"/>
    </location>
</feature>
<dbReference type="GO" id="GO:0005886">
    <property type="term" value="C:plasma membrane"/>
    <property type="evidence" value="ECO:0007669"/>
    <property type="project" value="TreeGrafter"/>
</dbReference>
<feature type="transmembrane region" description="Helical" evidence="1">
    <location>
        <begin position="59"/>
        <end position="79"/>
    </location>
</feature>
<dbReference type="PANTHER" id="PTHR30354">
    <property type="entry name" value="GNT FAMILY GLUCONATE TRANSPORTER"/>
    <property type="match status" value="1"/>
</dbReference>
<feature type="transmembrane region" description="Helical" evidence="1">
    <location>
        <begin position="301"/>
        <end position="322"/>
    </location>
</feature>
<feature type="transmembrane region" description="Helical" evidence="1">
    <location>
        <begin position="420"/>
        <end position="444"/>
    </location>
</feature>
<keyword evidence="1" id="KW-0812">Transmembrane</keyword>
<dbReference type="GO" id="GO:0015128">
    <property type="term" value="F:gluconate transmembrane transporter activity"/>
    <property type="evidence" value="ECO:0007669"/>
    <property type="project" value="InterPro"/>
</dbReference>
<reference evidence="3" key="1">
    <citation type="submission" date="2018-06" db="EMBL/GenBank/DDBJ databases">
        <title>Complete genome of Pseudomonas insecticola strain QZS01.</title>
        <authorList>
            <person name="Wang J."/>
            <person name="Su Q."/>
        </authorList>
    </citation>
    <scope>NUCLEOTIDE SEQUENCE [LARGE SCALE GENOMIC DNA]</scope>
    <source>
        <strain evidence="3">QZS01</strain>
    </source>
</reference>
<accession>A0A3Q9JLT4</accession>
<dbReference type="RefSeq" id="WP_127163456.1">
    <property type="nucleotide sequence ID" value="NZ_CP029822.1"/>
</dbReference>
<dbReference type="Proteomes" id="UP000273143">
    <property type="component" value="Chromosome"/>
</dbReference>
<feature type="transmembrane region" description="Helical" evidence="1">
    <location>
        <begin position="343"/>
        <end position="365"/>
    </location>
</feature>
<feature type="transmembrane region" description="Helical" evidence="1">
    <location>
        <begin position="228"/>
        <end position="249"/>
    </location>
</feature>
<dbReference type="InterPro" id="IPR003474">
    <property type="entry name" value="Glcn_transporter"/>
</dbReference>
<feature type="transmembrane region" description="Helical" evidence="1">
    <location>
        <begin position="385"/>
        <end position="408"/>
    </location>
</feature>
<feature type="transmembrane region" description="Helical" evidence="1">
    <location>
        <begin position="178"/>
        <end position="198"/>
    </location>
</feature>
<evidence type="ECO:0000313" key="2">
    <source>
        <dbReference type="EMBL" id="AZS50831.1"/>
    </source>
</evidence>
<evidence type="ECO:0000256" key="1">
    <source>
        <dbReference type="SAM" id="Phobius"/>
    </source>
</evidence>
<keyword evidence="1" id="KW-1133">Transmembrane helix</keyword>
<keyword evidence="1" id="KW-0472">Membrane</keyword>
<dbReference type="PIRSF" id="PIRSF002746">
    <property type="entry name" value="Gluconate_transporter"/>
    <property type="match status" value="1"/>
</dbReference>
<evidence type="ECO:0000313" key="3">
    <source>
        <dbReference type="Proteomes" id="UP000273143"/>
    </source>
</evidence>
<feature type="transmembrane region" description="Helical" evidence="1">
    <location>
        <begin position="145"/>
        <end position="166"/>
    </location>
</feature>
<organism evidence="2 3">
    <name type="scientific">Entomomonas moraniae</name>
    <dbReference type="NCBI Taxonomy" id="2213226"/>
    <lineage>
        <taxon>Bacteria</taxon>
        <taxon>Pseudomonadati</taxon>
        <taxon>Pseudomonadota</taxon>
        <taxon>Gammaproteobacteria</taxon>
        <taxon>Pseudomonadales</taxon>
        <taxon>Pseudomonadaceae</taxon>
        <taxon>Entomomonas</taxon>
    </lineage>
</organism>
<sequence>MTTAMLVGILIISIILIVLLIVKCKLHASIALVLAAFFVGITTDMPIDTLPTIIEKGVGGTLGFLTLIIGFGAILGKMLEVSGGAERIASTLLDKLGKERATWVMMLVGFIAGIPVFVEVGFVLLIPLVLVVAKDAGIPRLKVGLPLAVSLMTVHCIVPPHPAAMAIAAKLGADVGKVIVLGLLVGLPCAMIGGPLFVKFFCANIPTDDELLDTTPSIITARKTLPGFWITLFTILLPLLIMVGKTLLVISIDKGSIVMSYISFIGNPITALLISVFFAYWSLGLTRGLNLAELLSVSERAFTPIAGIFLIIGAGGAFSEILSVSGVGNGLKEALSTLPISPIILAWLIAALLHFAVGSATVAMISATGIVLPMMTGHPELKPEVMAIAIGAGAIALTQVTDSYFWLVKEYLGLTMTETIKRLTVATTLASIVGLCGALILNMIL</sequence>
<name>A0A3Q9JLT4_9GAMM</name>
<feature type="transmembrane region" description="Helical" evidence="1">
    <location>
        <begin position="261"/>
        <end position="281"/>
    </location>
</feature>
<dbReference type="KEGG" id="emo:DM558_08565"/>
<feature type="transmembrane region" description="Helical" evidence="1">
    <location>
        <begin position="6"/>
        <end position="22"/>
    </location>
</feature>
<gene>
    <name evidence="2" type="ORF">DM558_08565</name>
</gene>
<feature type="transmembrane region" description="Helical" evidence="1">
    <location>
        <begin position="100"/>
        <end position="133"/>
    </location>
</feature>
<dbReference type="EMBL" id="CP029822">
    <property type="protein sequence ID" value="AZS50831.1"/>
    <property type="molecule type" value="Genomic_DNA"/>
</dbReference>
<dbReference type="Pfam" id="PF02447">
    <property type="entry name" value="GntP_permease"/>
    <property type="match status" value="1"/>
</dbReference>
<protein>
    <submittedName>
        <fullName evidence="2">Permease DsdX</fullName>
    </submittedName>
</protein>
<proteinExistence type="predicted"/>
<dbReference type="PANTHER" id="PTHR30354:SF6">
    <property type="entry name" value="D-SERINE TRANSPORTER DSDX"/>
    <property type="match status" value="1"/>
</dbReference>